<keyword evidence="1" id="KW-1133">Transmembrane helix</keyword>
<protein>
    <submittedName>
        <fullName evidence="2">Uncharacterized protein</fullName>
    </submittedName>
</protein>
<evidence type="ECO:0000256" key="1">
    <source>
        <dbReference type="SAM" id="Phobius"/>
    </source>
</evidence>
<reference evidence="2 3" key="1">
    <citation type="submission" date="2019-04" db="EMBL/GenBank/DDBJ databases">
        <title>Annotation for the trematode Fasciola gigantica.</title>
        <authorList>
            <person name="Choi Y.-J."/>
        </authorList>
    </citation>
    <scope>NUCLEOTIDE SEQUENCE [LARGE SCALE GENOMIC DNA]</scope>
    <source>
        <strain evidence="2">Uganda_cow_1</strain>
    </source>
</reference>
<name>A0A504Z1T0_FASGI</name>
<sequence length="60" mass="6927">MSGNLLRFRTVFPWSLQVSILYLLEKTIGMLDGVLEYLVTQVMLLQLIIIYLGNRISRAI</sequence>
<organism evidence="2 3">
    <name type="scientific">Fasciola gigantica</name>
    <name type="common">Giant liver fluke</name>
    <dbReference type="NCBI Taxonomy" id="46835"/>
    <lineage>
        <taxon>Eukaryota</taxon>
        <taxon>Metazoa</taxon>
        <taxon>Spiralia</taxon>
        <taxon>Lophotrochozoa</taxon>
        <taxon>Platyhelminthes</taxon>
        <taxon>Trematoda</taxon>
        <taxon>Digenea</taxon>
        <taxon>Plagiorchiida</taxon>
        <taxon>Echinostomata</taxon>
        <taxon>Echinostomatoidea</taxon>
        <taxon>Fasciolidae</taxon>
        <taxon>Fasciola</taxon>
    </lineage>
</organism>
<comment type="caution">
    <text evidence="2">The sequence shown here is derived from an EMBL/GenBank/DDBJ whole genome shotgun (WGS) entry which is preliminary data.</text>
</comment>
<dbReference type="EMBL" id="SUNJ01005530">
    <property type="protein sequence ID" value="TPP63560.1"/>
    <property type="molecule type" value="Genomic_DNA"/>
</dbReference>
<keyword evidence="1" id="KW-0812">Transmembrane</keyword>
<keyword evidence="3" id="KW-1185">Reference proteome</keyword>
<dbReference type="Proteomes" id="UP000316759">
    <property type="component" value="Unassembled WGS sequence"/>
</dbReference>
<keyword evidence="1" id="KW-0472">Membrane</keyword>
<dbReference type="AlphaFoldDB" id="A0A504Z1T0"/>
<feature type="transmembrane region" description="Helical" evidence="1">
    <location>
        <begin position="34"/>
        <end position="53"/>
    </location>
</feature>
<evidence type="ECO:0000313" key="2">
    <source>
        <dbReference type="EMBL" id="TPP63560.1"/>
    </source>
</evidence>
<proteinExistence type="predicted"/>
<evidence type="ECO:0000313" key="3">
    <source>
        <dbReference type="Proteomes" id="UP000316759"/>
    </source>
</evidence>
<gene>
    <name evidence="2" type="ORF">FGIG_01033</name>
</gene>
<accession>A0A504Z1T0</accession>